<proteinExistence type="predicted"/>
<keyword evidence="4" id="KW-0547">Nucleotide-binding</keyword>
<dbReference type="InterPro" id="IPR050980">
    <property type="entry name" value="2C_sensor_his_kinase"/>
</dbReference>
<dbReference type="InterPro" id="IPR003594">
    <property type="entry name" value="HATPase_dom"/>
</dbReference>
<dbReference type="PANTHER" id="PTHR44936:SF10">
    <property type="entry name" value="SENSOR PROTEIN RSTB"/>
    <property type="match status" value="1"/>
</dbReference>
<dbReference type="CDD" id="cd00075">
    <property type="entry name" value="HATPase"/>
    <property type="match status" value="1"/>
</dbReference>
<dbReference type="EMBL" id="BONK01000006">
    <property type="protein sequence ID" value="GIG21242.1"/>
    <property type="molecule type" value="Genomic_DNA"/>
</dbReference>
<evidence type="ECO:0000256" key="2">
    <source>
        <dbReference type="ARBA" id="ARBA00012438"/>
    </source>
</evidence>
<feature type="domain" description="Histidine kinase/HSP90-like ATPase" evidence="9">
    <location>
        <begin position="5"/>
        <end position="72"/>
    </location>
</feature>
<accession>A0A919P337</accession>
<evidence type="ECO:0000256" key="8">
    <source>
        <dbReference type="SAM" id="MobiDB-lite"/>
    </source>
</evidence>
<dbReference type="GO" id="GO:0000160">
    <property type="term" value="P:phosphorelay signal transduction system"/>
    <property type="evidence" value="ECO:0007669"/>
    <property type="project" value="UniProtKB-KW"/>
</dbReference>
<keyword evidence="11" id="KW-1185">Reference proteome</keyword>
<dbReference type="Proteomes" id="UP000632740">
    <property type="component" value="Unassembled WGS sequence"/>
</dbReference>
<evidence type="ECO:0000256" key="5">
    <source>
        <dbReference type="ARBA" id="ARBA00022777"/>
    </source>
</evidence>
<dbReference type="PANTHER" id="PTHR44936">
    <property type="entry name" value="SENSOR PROTEIN CREC"/>
    <property type="match status" value="1"/>
</dbReference>
<dbReference type="InterPro" id="IPR004358">
    <property type="entry name" value="Sig_transdc_His_kin-like_C"/>
</dbReference>
<dbReference type="Pfam" id="PF02518">
    <property type="entry name" value="HATPase_c"/>
    <property type="match status" value="1"/>
</dbReference>
<organism evidence="10 11">
    <name type="scientific">Cellulomonas chitinilytica</name>
    <dbReference type="NCBI Taxonomy" id="398759"/>
    <lineage>
        <taxon>Bacteria</taxon>
        <taxon>Bacillati</taxon>
        <taxon>Actinomycetota</taxon>
        <taxon>Actinomycetes</taxon>
        <taxon>Micrococcales</taxon>
        <taxon>Cellulomonadaceae</taxon>
        <taxon>Cellulomonas</taxon>
    </lineage>
</organism>
<dbReference type="Gene3D" id="3.30.565.10">
    <property type="entry name" value="Histidine kinase-like ATPase, C-terminal domain"/>
    <property type="match status" value="1"/>
</dbReference>
<evidence type="ECO:0000259" key="9">
    <source>
        <dbReference type="Pfam" id="PF02518"/>
    </source>
</evidence>
<feature type="compositionally biased region" description="Basic and acidic residues" evidence="8">
    <location>
        <begin position="1"/>
        <end position="27"/>
    </location>
</feature>
<evidence type="ECO:0000256" key="4">
    <source>
        <dbReference type="ARBA" id="ARBA00022741"/>
    </source>
</evidence>
<dbReference type="SUPFAM" id="SSF55874">
    <property type="entry name" value="ATPase domain of HSP90 chaperone/DNA topoisomerase II/histidine kinase"/>
    <property type="match status" value="1"/>
</dbReference>
<dbReference type="PRINTS" id="PR00344">
    <property type="entry name" value="BCTRLSENSOR"/>
</dbReference>
<sequence>MPQSPQDRRRLTERFSRCGRSHGDGADRTPPTRPRFGLGLALVREVAERHGGRLLLDDRDGGGAVATIELPLR</sequence>
<evidence type="ECO:0000256" key="6">
    <source>
        <dbReference type="ARBA" id="ARBA00022840"/>
    </source>
</evidence>
<keyword evidence="7" id="KW-0902">Two-component regulatory system</keyword>
<dbReference type="GO" id="GO:0005524">
    <property type="term" value="F:ATP binding"/>
    <property type="evidence" value="ECO:0007669"/>
    <property type="project" value="UniProtKB-KW"/>
</dbReference>
<dbReference type="AlphaFoldDB" id="A0A919P337"/>
<protein>
    <recommendedName>
        <fullName evidence="2">histidine kinase</fullName>
        <ecNumber evidence="2">2.7.13.3</ecNumber>
    </recommendedName>
</protein>
<dbReference type="GO" id="GO:0004673">
    <property type="term" value="F:protein histidine kinase activity"/>
    <property type="evidence" value="ECO:0007669"/>
    <property type="project" value="UniProtKB-EC"/>
</dbReference>
<keyword evidence="6" id="KW-0067">ATP-binding</keyword>
<evidence type="ECO:0000256" key="3">
    <source>
        <dbReference type="ARBA" id="ARBA00022679"/>
    </source>
</evidence>
<dbReference type="InterPro" id="IPR036890">
    <property type="entry name" value="HATPase_C_sf"/>
</dbReference>
<reference evidence="10" key="1">
    <citation type="submission" date="2021-01" db="EMBL/GenBank/DDBJ databases">
        <title>Whole genome shotgun sequence of Cellulomonas chitinilytica NBRC 110799.</title>
        <authorList>
            <person name="Komaki H."/>
            <person name="Tamura T."/>
        </authorList>
    </citation>
    <scope>NUCLEOTIDE SEQUENCE</scope>
    <source>
        <strain evidence="10">NBRC 110799</strain>
    </source>
</reference>
<comment type="caution">
    <text evidence="10">The sequence shown here is derived from an EMBL/GenBank/DDBJ whole genome shotgun (WGS) entry which is preliminary data.</text>
</comment>
<name>A0A919P337_9CELL</name>
<feature type="region of interest" description="Disordered" evidence="8">
    <location>
        <begin position="1"/>
        <end position="35"/>
    </location>
</feature>
<evidence type="ECO:0000313" key="11">
    <source>
        <dbReference type="Proteomes" id="UP000632740"/>
    </source>
</evidence>
<evidence type="ECO:0000256" key="1">
    <source>
        <dbReference type="ARBA" id="ARBA00000085"/>
    </source>
</evidence>
<dbReference type="EC" id="2.7.13.3" evidence="2"/>
<keyword evidence="5" id="KW-0418">Kinase</keyword>
<evidence type="ECO:0000256" key="7">
    <source>
        <dbReference type="ARBA" id="ARBA00023012"/>
    </source>
</evidence>
<keyword evidence="3" id="KW-0808">Transferase</keyword>
<evidence type="ECO:0000313" key="10">
    <source>
        <dbReference type="EMBL" id="GIG21242.1"/>
    </source>
</evidence>
<gene>
    <name evidence="10" type="ORF">Cch01nite_19660</name>
</gene>
<comment type="catalytic activity">
    <reaction evidence="1">
        <text>ATP + protein L-histidine = ADP + protein N-phospho-L-histidine.</text>
        <dbReference type="EC" id="2.7.13.3"/>
    </reaction>
</comment>